<keyword evidence="2" id="KW-1185">Reference proteome</keyword>
<accession>A0A914PRS8</accession>
<evidence type="ECO:0000313" key="3">
    <source>
        <dbReference type="WBParaSite" id="PDA_v2.g20847.t1"/>
    </source>
</evidence>
<name>A0A914PRS8_9BILA</name>
<dbReference type="AlphaFoldDB" id="A0A914PRS8"/>
<dbReference type="Proteomes" id="UP000887578">
    <property type="component" value="Unplaced"/>
</dbReference>
<evidence type="ECO:0000256" key="1">
    <source>
        <dbReference type="SAM" id="MobiDB-lite"/>
    </source>
</evidence>
<sequence length="132" mass="15662">MGVKDQTIKFIQGLSPTEHEDLRLKFKASKSRHRQQKLAEKKALKKEIEAHHEKNQEKQRKKKGKKQVEVNFDKFVGQCFTEKWEDKEYKEIIAKKDGDGYEVFYNTENQYDIFSCDELKELITSKKIVFCG</sequence>
<feature type="region of interest" description="Disordered" evidence="1">
    <location>
        <begin position="46"/>
        <end position="66"/>
    </location>
</feature>
<protein>
    <submittedName>
        <fullName evidence="3">Uncharacterized protein</fullName>
    </submittedName>
</protein>
<proteinExistence type="predicted"/>
<feature type="compositionally biased region" description="Basic and acidic residues" evidence="1">
    <location>
        <begin position="46"/>
        <end position="58"/>
    </location>
</feature>
<reference evidence="3" key="1">
    <citation type="submission" date="2022-11" db="UniProtKB">
        <authorList>
            <consortium name="WormBaseParasite"/>
        </authorList>
    </citation>
    <scope>IDENTIFICATION</scope>
</reference>
<organism evidence="2 3">
    <name type="scientific">Panagrolaimus davidi</name>
    <dbReference type="NCBI Taxonomy" id="227884"/>
    <lineage>
        <taxon>Eukaryota</taxon>
        <taxon>Metazoa</taxon>
        <taxon>Ecdysozoa</taxon>
        <taxon>Nematoda</taxon>
        <taxon>Chromadorea</taxon>
        <taxon>Rhabditida</taxon>
        <taxon>Tylenchina</taxon>
        <taxon>Panagrolaimomorpha</taxon>
        <taxon>Panagrolaimoidea</taxon>
        <taxon>Panagrolaimidae</taxon>
        <taxon>Panagrolaimus</taxon>
    </lineage>
</organism>
<evidence type="ECO:0000313" key="2">
    <source>
        <dbReference type="Proteomes" id="UP000887578"/>
    </source>
</evidence>
<dbReference type="WBParaSite" id="PDA_v2.g20847.t1">
    <property type="protein sequence ID" value="PDA_v2.g20847.t1"/>
    <property type="gene ID" value="PDA_v2.g20847"/>
</dbReference>